<dbReference type="AlphaFoldDB" id="A0A1V4JY45"/>
<evidence type="ECO:0000256" key="1">
    <source>
        <dbReference type="ARBA" id="ARBA00001974"/>
    </source>
</evidence>
<keyword evidence="11 18" id="KW-0503">Monooxygenase</keyword>
<dbReference type="EMBL" id="LSYS01005497">
    <property type="protein sequence ID" value="OPJ77106.1"/>
    <property type="molecule type" value="Genomic_DNA"/>
</dbReference>
<evidence type="ECO:0000256" key="8">
    <source>
        <dbReference type="ARBA" id="ARBA00022857"/>
    </source>
</evidence>
<dbReference type="OrthoDB" id="66881at2759"/>
<evidence type="ECO:0000256" key="7">
    <source>
        <dbReference type="ARBA" id="ARBA00022827"/>
    </source>
</evidence>
<comment type="catalytic activity">
    <reaction evidence="17">
        <text>N,N-dimethylaniline + NADPH + O2 + H(+) = N,N-dimethylaniline N-oxide + NADP(+) + H2O</text>
        <dbReference type="Rhea" id="RHEA:24468"/>
        <dbReference type="ChEBI" id="CHEBI:15377"/>
        <dbReference type="ChEBI" id="CHEBI:15378"/>
        <dbReference type="ChEBI" id="CHEBI:15379"/>
        <dbReference type="ChEBI" id="CHEBI:16269"/>
        <dbReference type="ChEBI" id="CHEBI:17735"/>
        <dbReference type="ChEBI" id="CHEBI:57783"/>
        <dbReference type="ChEBI" id="CHEBI:58349"/>
        <dbReference type="EC" id="1.14.13.8"/>
    </reaction>
    <physiologicalReaction direction="left-to-right" evidence="17">
        <dbReference type="Rhea" id="RHEA:24469"/>
    </physiologicalReaction>
</comment>
<keyword evidence="12" id="KW-0472">Membrane</keyword>
<keyword evidence="9" id="KW-1133">Transmembrane helix</keyword>
<evidence type="ECO:0000256" key="13">
    <source>
        <dbReference type="ARBA" id="ARBA00045957"/>
    </source>
</evidence>
<evidence type="ECO:0000256" key="2">
    <source>
        <dbReference type="ARBA" id="ARBA00004389"/>
    </source>
</evidence>
<comment type="similarity">
    <text evidence="3 18">Belongs to the FMO family.</text>
</comment>
<dbReference type="GO" id="GO:0047822">
    <property type="term" value="F:hypotaurine monooxygenase activity"/>
    <property type="evidence" value="ECO:0007669"/>
    <property type="project" value="RHEA"/>
</dbReference>
<keyword evidence="5" id="KW-0812">Transmembrane</keyword>
<comment type="catalytic activity">
    <reaction evidence="14">
        <text>hypotaurine + NADH + O2 + H(+) = taurine + NAD(+) + H2O</text>
        <dbReference type="Rhea" id="RHEA:74111"/>
        <dbReference type="ChEBI" id="CHEBI:15377"/>
        <dbReference type="ChEBI" id="CHEBI:15378"/>
        <dbReference type="ChEBI" id="CHEBI:15379"/>
        <dbReference type="ChEBI" id="CHEBI:57540"/>
        <dbReference type="ChEBI" id="CHEBI:57853"/>
        <dbReference type="ChEBI" id="CHEBI:57945"/>
        <dbReference type="ChEBI" id="CHEBI:507393"/>
        <dbReference type="EC" id="1.14.13.8"/>
    </reaction>
    <physiologicalReaction direction="left-to-right" evidence="14">
        <dbReference type="Rhea" id="RHEA:74112"/>
    </physiologicalReaction>
</comment>
<evidence type="ECO:0000256" key="11">
    <source>
        <dbReference type="ARBA" id="ARBA00023033"/>
    </source>
</evidence>
<dbReference type="InterPro" id="IPR020946">
    <property type="entry name" value="Flavin_mOase-like"/>
</dbReference>
<evidence type="ECO:0000256" key="15">
    <source>
        <dbReference type="ARBA" id="ARBA00048041"/>
    </source>
</evidence>
<dbReference type="GO" id="GO:0050660">
    <property type="term" value="F:flavin adenine dinucleotide binding"/>
    <property type="evidence" value="ECO:0007669"/>
    <property type="project" value="InterPro"/>
</dbReference>
<evidence type="ECO:0000256" key="9">
    <source>
        <dbReference type="ARBA" id="ARBA00022989"/>
    </source>
</evidence>
<accession>A0A1V4JY45</accession>
<keyword evidence="7 18" id="KW-0274">FAD</keyword>
<reference evidence="19 20" key="1">
    <citation type="submission" date="2016-02" db="EMBL/GenBank/DDBJ databases">
        <title>Band-tailed pigeon sequencing and assembly.</title>
        <authorList>
            <person name="Soares A.E."/>
            <person name="Novak B.J."/>
            <person name="Rice E.S."/>
            <person name="O'Connell B."/>
            <person name="Chang D."/>
            <person name="Weber S."/>
            <person name="Shapiro B."/>
        </authorList>
    </citation>
    <scope>NUCLEOTIDE SEQUENCE [LARGE SCALE GENOMIC DNA]</scope>
    <source>
        <strain evidence="19">BTP2013</strain>
        <tissue evidence="19">Blood</tissue>
    </source>
</reference>
<protein>
    <recommendedName>
        <fullName evidence="18">Flavin-containing monooxygenase</fullName>
        <ecNumber evidence="18">1.-.-.-</ecNumber>
    </recommendedName>
</protein>
<comment type="subcellular location">
    <subcellularLocation>
        <location evidence="2">Endoplasmic reticulum membrane</location>
        <topology evidence="2">Single-pass membrane protein</topology>
    </subcellularLocation>
</comment>
<dbReference type="Gene3D" id="3.50.50.60">
    <property type="entry name" value="FAD/NAD(P)-binding domain"/>
    <property type="match status" value="2"/>
</dbReference>
<proteinExistence type="inferred from homology"/>
<dbReference type="InterPro" id="IPR050346">
    <property type="entry name" value="FMO-like"/>
</dbReference>
<evidence type="ECO:0000256" key="10">
    <source>
        <dbReference type="ARBA" id="ARBA00023002"/>
    </source>
</evidence>
<evidence type="ECO:0000256" key="4">
    <source>
        <dbReference type="ARBA" id="ARBA00022630"/>
    </source>
</evidence>
<dbReference type="EC" id="1.-.-.-" evidence="18"/>
<dbReference type="InterPro" id="IPR036188">
    <property type="entry name" value="FAD/NAD-bd_sf"/>
</dbReference>
<evidence type="ECO:0000256" key="12">
    <source>
        <dbReference type="ARBA" id="ARBA00023136"/>
    </source>
</evidence>
<dbReference type="PRINTS" id="PR00370">
    <property type="entry name" value="FMOXYGENASE"/>
</dbReference>
<comment type="catalytic activity">
    <reaction evidence="16">
        <text>trimethylamine + NADPH + O2 = trimethylamine N-oxide + NADP(+) + H2O</text>
        <dbReference type="Rhea" id="RHEA:31979"/>
        <dbReference type="ChEBI" id="CHEBI:15377"/>
        <dbReference type="ChEBI" id="CHEBI:15379"/>
        <dbReference type="ChEBI" id="CHEBI:15724"/>
        <dbReference type="ChEBI" id="CHEBI:57783"/>
        <dbReference type="ChEBI" id="CHEBI:58349"/>
        <dbReference type="ChEBI" id="CHEBI:58389"/>
        <dbReference type="EC" id="1.14.13.148"/>
    </reaction>
    <physiologicalReaction direction="left-to-right" evidence="16">
        <dbReference type="Rhea" id="RHEA:31980"/>
    </physiologicalReaction>
</comment>
<evidence type="ECO:0000256" key="17">
    <source>
        <dbReference type="ARBA" id="ARBA00049443"/>
    </source>
</evidence>
<keyword evidence="6" id="KW-0256">Endoplasmic reticulum</keyword>
<keyword evidence="4 18" id="KW-0285">Flavoprotein</keyword>
<dbReference type="GO" id="GO:0034899">
    <property type="term" value="F:trimethylamine monooxygenase activity"/>
    <property type="evidence" value="ECO:0007669"/>
    <property type="project" value="UniProtKB-EC"/>
</dbReference>
<evidence type="ECO:0000313" key="19">
    <source>
        <dbReference type="EMBL" id="OPJ77106.1"/>
    </source>
</evidence>
<dbReference type="GO" id="GO:0004499">
    <property type="term" value="F:N,N-dimethylaniline monooxygenase activity"/>
    <property type="evidence" value="ECO:0007669"/>
    <property type="project" value="InterPro"/>
</dbReference>
<organism evidence="19 20">
    <name type="scientific">Patagioenas fasciata monilis</name>
    <dbReference type="NCBI Taxonomy" id="372326"/>
    <lineage>
        <taxon>Eukaryota</taxon>
        <taxon>Metazoa</taxon>
        <taxon>Chordata</taxon>
        <taxon>Craniata</taxon>
        <taxon>Vertebrata</taxon>
        <taxon>Euteleostomi</taxon>
        <taxon>Archelosauria</taxon>
        <taxon>Archosauria</taxon>
        <taxon>Dinosauria</taxon>
        <taxon>Saurischia</taxon>
        <taxon>Theropoda</taxon>
        <taxon>Coelurosauria</taxon>
        <taxon>Aves</taxon>
        <taxon>Neognathae</taxon>
        <taxon>Neoaves</taxon>
        <taxon>Columbimorphae</taxon>
        <taxon>Columbiformes</taxon>
        <taxon>Columbidae</taxon>
        <taxon>Patagioenas</taxon>
    </lineage>
</organism>
<evidence type="ECO:0000256" key="16">
    <source>
        <dbReference type="ARBA" id="ARBA00048088"/>
    </source>
</evidence>
<dbReference type="GO" id="GO:0005789">
    <property type="term" value="C:endoplasmic reticulum membrane"/>
    <property type="evidence" value="ECO:0007669"/>
    <property type="project" value="UniProtKB-SubCell"/>
</dbReference>
<dbReference type="Proteomes" id="UP000190648">
    <property type="component" value="Unassembled WGS sequence"/>
</dbReference>
<name>A0A1V4JY45_PATFA</name>
<dbReference type="PANTHER" id="PTHR23023">
    <property type="entry name" value="DIMETHYLANILINE MONOOXYGENASE"/>
    <property type="match status" value="1"/>
</dbReference>
<dbReference type="PRINTS" id="PR01121">
    <property type="entry name" value="FMOXYGENASE1"/>
</dbReference>
<keyword evidence="20" id="KW-1185">Reference proteome</keyword>
<gene>
    <name evidence="19" type="primary">FMO4</name>
    <name evidence="19" type="ORF">AV530_007515</name>
</gene>
<evidence type="ECO:0000256" key="5">
    <source>
        <dbReference type="ARBA" id="ARBA00022692"/>
    </source>
</evidence>
<keyword evidence="10 18" id="KW-0560">Oxidoreductase</keyword>
<dbReference type="FunFam" id="3.50.50.60:FF:000159">
    <property type="entry name" value="Dimethylaniline monooxygenase [N-oxide-forming]"/>
    <property type="match status" value="2"/>
</dbReference>
<dbReference type="InterPro" id="IPR002253">
    <property type="entry name" value="Flavin_mOase_1"/>
</dbReference>
<evidence type="ECO:0000256" key="3">
    <source>
        <dbReference type="ARBA" id="ARBA00009183"/>
    </source>
</evidence>
<comment type="catalytic activity">
    <reaction evidence="15">
        <text>hypotaurine + NADPH + O2 + H(+) = taurine + NADP(+) + H2O</text>
        <dbReference type="Rhea" id="RHEA:69819"/>
        <dbReference type="ChEBI" id="CHEBI:15377"/>
        <dbReference type="ChEBI" id="CHEBI:15378"/>
        <dbReference type="ChEBI" id="CHEBI:15379"/>
        <dbReference type="ChEBI" id="CHEBI:57783"/>
        <dbReference type="ChEBI" id="CHEBI:57853"/>
        <dbReference type="ChEBI" id="CHEBI:58349"/>
        <dbReference type="ChEBI" id="CHEBI:507393"/>
        <dbReference type="EC" id="1.14.13.8"/>
    </reaction>
    <physiologicalReaction direction="left-to-right" evidence="15">
        <dbReference type="Rhea" id="RHEA:69820"/>
    </physiologicalReaction>
</comment>
<comment type="cofactor">
    <cofactor evidence="1 18">
        <name>FAD</name>
        <dbReference type="ChEBI" id="CHEBI:57692"/>
    </cofactor>
</comment>
<keyword evidence="8" id="KW-0521">NADP</keyword>
<evidence type="ECO:0000256" key="14">
    <source>
        <dbReference type="ARBA" id="ARBA00047338"/>
    </source>
</evidence>
<sequence>MDEGLEPTCFEQSQDIGGLWRYTEHIEPGQPSLYASVISNSSKELSAFSDFPYPEDFPVFLPHAKLLDYLRRYANHFGIMEHIKLGTTVVSIRKRPDFATTGQWDVVTEADGKHTSYVFDAVMVCTGNFSEPTIPLHSFPGIKRFKGQYFHSRQYKHPDVFKGKRVLVVGMGNSGVDIAVEASHVATKVTVSTRRGAWVLGRVFEHGYPWDVVFNTRLMSLIRNNLPGPLARALINYSVNKRFNHENYGLQPEKSCLVREPVLNDDLPSYILTGRITIKPGVKEFKDNSVVFHDCPEEEPVDIVVFCTGYDASFPFLEEKIVKVENKHACLYKYVFPTHLQKPTLAVLGLIRPLGGIMPVIEMQARWATRVFKGLCQLPPQSVMEKEVNEKKKNQVKWFGLSFDEVLKTEWLAYLDMLASFIGAKPSMPRLLFRDPQLAFTIFFGPCTPYQYRLEGPGRWEGAQQAILTQWDRILKPTKTRVPASTSSPYPPLLIVMGFLLLLAALYFGFPLSSEDGSLPQQGALTSACCLLRDSMVRRVAIIGAGVGGLASIKCCLDEGLEPTCFERSEDIGGLWRYTDSTDGGRVTVYRSVITNTSKEMSCFSDFPFPEDFPNYLPHSLLLEYFRMYAQHFDLLRYIGFKTTAVSVRKRPDFAASGQWEVITETDGVQESHIFDAVMVCTGHYQEPYLPLASFPGIETRFKGRYLHSQEYKDVEAFRGKRVLVVGIGNTGGDLAVELSRVAVKVFLSARSSTWLFSRVSDHGFPLDMVNNTRFKHFLDWLLPSTLMKWIKFRKFNSWFNHANYGLASTKSSYFKTIINEELPFCLLSGAVVLKPSVKEFTESSAVFEDGTTEENIDVVLFATGYISPFPFLDESVRSLFDNNRCLYKCIFPPQLEKPTLAIIGLVQLTGSVMVGSEMQARWVTGIFAGWNKLPPASRMMADVLKKKPLVKRNPSERENLKINFISYTDEIASCAGVKPSVLRLLLTDPRLALAIFFGPCTPYQYRLVGRGKWSGAREAILTQWQRTLKPLRTRVVDDSSDSSSGWCWRCLLALPAALMVGFLFSKYPRMGWSSQAGFRL</sequence>
<evidence type="ECO:0000256" key="6">
    <source>
        <dbReference type="ARBA" id="ARBA00022824"/>
    </source>
</evidence>
<dbReference type="Pfam" id="PF00743">
    <property type="entry name" value="FMO-like"/>
    <property type="match status" value="2"/>
</dbReference>
<dbReference type="InterPro" id="IPR000960">
    <property type="entry name" value="Flavin_mOase"/>
</dbReference>
<evidence type="ECO:0000256" key="18">
    <source>
        <dbReference type="RuleBase" id="RU361177"/>
    </source>
</evidence>
<evidence type="ECO:0000313" key="20">
    <source>
        <dbReference type="Proteomes" id="UP000190648"/>
    </source>
</evidence>
<comment type="function">
    <text evidence="13">Broad spectrum monooxygenase that catalyzes the oxygenation of a wide variety of nitrogen- and sulfur-containing compounds including xenobiotics. Catalyzes the S-oxygenation of hypotaurine to produce taurine, an organic osmolyte involved in cell volume regulation as well as a variety of cytoprotective and developmental processes. In vitro, catalyzes the N-oxygenation of trimethylamine (TMA) to produce trimethylamine N-oxide (TMAO) and could therefore participate to the detoxification of this compound that is generated by the action of gut microbiota from dietary precursors such as choline, choline containing compounds, betaine or L-carnitine.</text>
</comment>
<dbReference type="GO" id="GO:0050661">
    <property type="term" value="F:NADP binding"/>
    <property type="evidence" value="ECO:0007669"/>
    <property type="project" value="InterPro"/>
</dbReference>
<comment type="caution">
    <text evidence="19">The sequence shown here is derived from an EMBL/GenBank/DDBJ whole genome shotgun (WGS) entry which is preliminary data.</text>
</comment>
<dbReference type="SUPFAM" id="SSF51905">
    <property type="entry name" value="FAD/NAD(P)-binding domain"/>
    <property type="match status" value="4"/>
</dbReference>
<dbReference type="STRING" id="372326.A0A1V4JY45"/>